<accession>A0AAD8C1Q4</accession>
<proteinExistence type="predicted"/>
<dbReference type="EMBL" id="JASAOG010000016">
    <property type="protein sequence ID" value="KAK0064615.1"/>
    <property type="molecule type" value="Genomic_DNA"/>
</dbReference>
<name>A0AAD8C1Q4_BIOPF</name>
<organism evidence="1 2">
    <name type="scientific">Biomphalaria pfeifferi</name>
    <name type="common">Bloodfluke planorb</name>
    <name type="synonym">Freshwater snail</name>
    <dbReference type="NCBI Taxonomy" id="112525"/>
    <lineage>
        <taxon>Eukaryota</taxon>
        <taxon>Metazoa</taxon>
        <taxon>Spiralia</taxon>
        <taxon>Lophotrochozoa</taxon>
        <taxon>Mollusca</taxon>
        <taxon>Gastropoda</taxon>
        <taxon>Heterobranchia</taxon>
        <taxon>Euthyneura</taxon>
        <taxon>Panpulmonata</taxon>
        <taxon>Hygrophila</taxon>
        <taxon>Lymnaeoidea</taxon>
        <taxon>Planorbidae</taxon>
        <taxon>Biomphalaria</taxon>
    </lineage>
</organism>
<feature type="non-terminal residue" evidence="1">
    <location>
        <position position="1"/>
    </location>
</feature>
<feature type="non-terminal residue" evidence="1">
    <location>
        <position position="53"/>
    </location>
</feature>
<evidence type="ECO:0000313" key="2">
    <source>
        <dbReference type="Proteomes" id="UP001233172"/>
    </source>
</evidence>
<comment type="caution">
    <text evidence="1">The sequence shown here is derived from an EMBL/GenBank/DDBJ whole genome shotgun (WGS) entry which is preliminary data.</text>
</comment>
<dbReference type="Proteomes" id="UP001233172">
    <property type="component" value="Unassembled WGS sequence"/>
</dbReference>
<sequence length="53" mass="6122">GIFDKRSVQTLTAFRHEVHLLNTAYSGNRFFRYRLRNDTTVLDVTDSFAVSNA</sequence>
<keyword evidence="2" id="KW-1185">Reference proteome</keyword>
<gene>
    <name evidence="1" type="ORF">Bpfe_005704</name>
</gene>
<evidence type="ECO:0000313" key="1">
    <source>
        <dbReference type="EMBL" id="KAK0064615.1"/>
    </source>
</evidence>
<dbReference type="AlphaFoldDB" id="A0AAD8C1Q4"/>
<reference evidence="1" key="1">
    <citation type="journal article" date="2023" name="PLoS Negl. Trop. Dis.">
        <title>A genome sequence for Biomphalaria pfeifferi, the major vector snail for the human-infecting parasite Schistosoma mansoni.</title>
        <authorList>
            <person name="Bu L."/>
            <person name="Lu L."/>
            <person name="Laidemitt M.R."/>
            <person name="Zhang S.M."/>
            <person name="Mutuku M."/>
            <person name="Mkoji G."/>
            <person name="Steinauer M."/>
            <person name="Loker E.S."/>
        </authorList>
    </citation>
    <scope>NUCLEOTIDE SEQUENCE</scope>
    <source>
        <strain evidence="1">KasaAsao</strain>
    </source>
</reference>
<reference evidence="1" key="2">
    <citation type="submission" date="2023-04" db="EMBL/GenBank/DDBJ databases">
        <authorList>
            <person name="Bu L."/>
            <person name="Lu L."/>
            <person name="Laidemitt M.R."/>
            <person name="Zhang S.M."/>
            <person name="Mutuku M."/>
            <person name="Mkoji G."/>
            <person name="Steinauer M."/>
            <person name="Loker E.S."/>
        </authorList>
    </citation>
    <scope>NUCLEOTIDE SEQUENCE</scope>
    <source>
        <strain evidence="1">KasaAsao</strain>
        <tissue evidence="1">Whole Snail</tissue>
    </source>
</reference>
<keyword evidence="1" id="KW-0675">Receptor</keyword>
<protein>
    <submittedName>
        <fullName evidence="1">Glutamate receptor</fullName>
    </submittedName>
</protein>